<name>A0A840AAW6_9PROT</name>
<evidence type="ECO:0000256" key="4">
    <source>
        <dbReference type="ARBA" id="ARBA00022679"/>
    </source>
</evidence>
<protein>
    <recommendedName>
        <fullName evidence="3 12">Thymidylate kinase</fullName>
        <ecNumber evidence="2 12">2.7.4.9</ecNumber>
    </recommendedName>
    <alternativeName>
        <fullName evidence="9 12">dTMP kinase</fullName>
    </alternativeName>
</protein>
<dbReference type="Proteomes" id="UP000553193">
    <property type="component" value="Unassembled WGS sequence"/>
</dbReference>
<evidence type="ECO:0000256" key="2">
    <source>
        <dbReference type="ARBA" id="ARBA00012980"/>
    </source>
</evidence>
<evidence type="ECO:0000256" key="5">
    <source>
        <dbReference type="ARBA" id="ARBA00022727"/>
    </source>
</evidence>
<evidence type="ECO:0000313" key="14">
    <source>
        <dbReference type="EMBL" id="MBB3898689.1"/>
    </source>
</evidence>
<organism evidence="14 15">
    <name type="scientific">Roseococcus suduntuyensis</name>
    <dbReference type="NCBI Taxonomy" id="455361"/>
    <lineage>
        <taxon>Bacteria</taxon>
        <taxon>Pseudomonadati</taxon>
        <taxon>Pseudomonadota</taxon>
        <taxon>Alphaproteobacteria</taxon>
        <taxon>Acetobacterales</taxon>
        <taxon>Roseomonadaceae</taxon>
        <taxon>Roseococcus</taxon>
    </lineage>
</organism>
<dbReference type="GO" id="GO:0004798">
    <property type="term" value="F:dTMP kinase activity"/>
    <property type="evidence" value="ECO:0007669"/>
    <property type="project" value="UniProtKB-UniRule"/>
</dbReference>
<accession>A0A840AAW6</accession>
<dbReference type="AlphaFoldDB" id="A0A840AAW6"/>
<evidence type="ECO:0000256" key="10">
    <source>
        <dbReference type="ARBA" id="ARBA00048743"/>
    </source>
</evidence>
<dbReference type="PANTHER" id="PTHR10344:SF4">
    <property type="entry name" value="UMP-CMP KINASE 2, MITOCHONDRIAL"/>
    <property type="match status" value="1"/>
</dbReference>
<evidence type="ECO:0000256" key="6">
    <source>
        <dbReference type="ARBA" id="ARBA00022741"/>
    </source>
</evidence>
<dbReference type="PROSITE" id="PS01331">
    <property type="entry name" value="THYMIDYLATE_KINASE"/>
    <property type="match status" value="1"/>
</dbReference>
<dbReference type="Pfam" id="PF02223">
    <property type="entry name" value="Thymidylate_kin"/>
    <property type="match status" value="1"/>
</dbReference>
<dbReference type="SUPFAM" id="SSF52540">
    <property type="entry name" value="P-loop containing nucleoside triphosphate hydrolases"/>
    <property type="match status" value="1"/>
</dbReference>
<keyword evidence="15" id="KW-1185">Reference proteome</keyword>
<evidence type="ECO:0000256" key="9">
    <source>
        <dbReference type="ARBA" id="ARBA00029962"/>
    </source>
</evidence>
<dbReference type="HAMAP" id="MF_00165">
    <property type="entry name" value="Thymidylate_kinase"/>
    <property type="match status" value="1"/>
</dbReference>
<evidence type="ECO:0000256" key="7">
    <source>
        <dbReference type="ARBA" id="ARBA00022777"/>
    </source>
</evidence>
<keyword evidence="7 12" id="KW-0418">Kinase</keyword>
<comment type="function">
    <text evidence="11 12">Phosphorylation of dTMP to form dTDP in both de novo and salvage pathways of dTTP synthesis.</text>
</comment>
<evidence type="ECO:0000256" key="1">
    <source>
        <dbReference type="ARBA" id="ARBA00009776"/>
    </source>
</evidence>
<keyword evidence="5 12" id="KW-0545">Nucleotide biosynthesis</keyword>
<evidence type="ECO:0000256" key="3">
    <source>
        <dbReference type="ARBA" id="ARBA00017144"/>
    </source>
</evidence>
<dbReference type="GO" id="GO:0006233">
    <property type="term" value="P:dTDP biosynthetic process"/>
    <property type="evidence" value="ECO:0007669"/>
    <property type="project" value="InterPro"/>
</dbReference>
<comment type="caution">
    <text evidence="14">The sequence shown here is derived from an EMBL/GenBank/DDBJ whole genome shotgun (WGS) entry which is preliminary data.</text>
</comment>
<dbReference type="GO" id="GO:0006235">
    <property type="term" value="P:dTTP biosynthetic process"/>
    <property type="evidence" value="ECO:0007669"/>
    <property type="project" value="UniProtKB-UniRule"/>
</dbReference>
<dbReference type="GO" id="GO:0005524">
    <property type="term" value="F:ATP binding"/>
    <property type="evidence" value="ECO:0007669"/>
    <property type="project" value="UniProtKB-UniRule"/>
</dbReference>
<keyword evidence="6 12" id="KW-0547">Nucleotide-binding</keyword>
<proteinExistence type="inferred from homology"/>
<dbReference type="InterPro" id="IPR018095">
    <property type="entry name" value="Thymidylate_kin_CS"/>
</dbReference>
<dbReference type="InterPro" id="IPR018094">
    <property type="entry name" value="Thymidylate_kinase"/>
</dbReference>
<dbReference type="EMBL" id="JACIDJ010000003">
    <property type="protein sequence ID" value="MBB3898689.1"/>
    <property type="molecule type" value="Genomic_DNA"/>
</dbReference>
<comment type="similarity">
    <text evidence="1 12">Belongs to the thymidylate kinase family.</text>
</comment>
<dbReference type="InterPro" id="IPR027417">
    <property type="entry name" value="P-loop_NTPase"/>
</dbReference>
<comment type="catalytic activity">
    <reaction evidence="10 12">
        <text>dTMP + ATP = dTDP + ADP</text>
        <dbReference type="Rhea" id="RHEA:13517"/>
        <dbReference type="ChEBI" id="CHEBI:30616"/>
        <dbReference type="ChEBI" id="CHEBI:58369"/>
        <dbReference type="ChEBI" id="CHEBI:63528"/>
        <dbReference type="ChEBI" id="CHEBI:456216"/>
        <dbReference type="EC" id="2.7.4.9"/>
    </reaction>
</comment>
<feature type="domain" description="Thymidylate kinase-like" evidence="13">
    <location>
        <begin position="8"/>
        <end position="191"/>
    </location>
</feature>
<feature type="binding site" evidence="12">
    <location>
        <begin position="10"/>
        <end position="17"/>
    </location>
    <ligand>
        <name>ATP</name>
        <dbReference type="ChEBI" id="CHEBI:30616"/>
    </ligand>
</feature>
<evidence type="ECO:0000256" key="12">
    <source>
        <dbReference type="HAMAP-Rule" id="MF_00165"/>
    </source>
</evidence>
<dbReference type="GO" id="GO:0006227">
    <property type="term" value="P:dUDP biosynthetic process"/>
    <property type="evidence" value="ECO:0007669"/>
    <property type="project" value="TreeGrafter"/>
</dbReference>
<dbReference type="PANTHER" id="PTHR10344">
    <property type="entry name" value="THYMIDYLATE KINASE"/>
    <property type="match status" value="1"/>
</dbReference>
<dbReference type="CDD" id="cd01672">
    <property type="entry name" value="TMPK"/>
    <property type="match status" value="1"/>
</dbReference>
<keyword evidence="4 12" id="KW-0808">Transferase</keyword>
<dbReference type="Gene3D" id="3.40.50.300">
    <property type="entry name" value="P-loop containing nucleotide triphosphate hydrolases"/>
    <property type="match status" value="1"/>
</dbReference>
<dbReference type="FunFam" id="3.40.50.300:FF:000225">
    <property type="entry name" value="Thymidylate kinase"/>
    <property type="match status" value="1"/>
</dbReference>
<dbReference type="RefSeq" id="WP_184383782.1">
    <property type="nucleotide sequence ID" value="NZ_JACIDJ010000003.1"/>
</dbReference>
<evidence type="ECO:0000313" key="15">
    <source>
        <dbReference type="Proteomes" id="UP000553193"/>
    </source>
</evidence>
<dbReference type="EC" id="2.7.4.9" evidence="2 12"/>
<keyword evidence="8 12" id="KW-0067">ATP-binding</keyword>
<dbReference type="NCBIfam" id="TIGR00041">
    <property type="entry name" value="DTMP_kinase"/>
    <property type="match status" value="1"/>
</dbReference>
<evidence type="ECO:0000256" key="11">
    <source>
        <dbReference type="ARBA" id="ARBA00057735"/>
    </source>
</evidence>
<evidence type="ECO:0000256" key="8">
    <source>
        <dbReference type="ARBA" id="ARBA00022840"/>
    </source>
</evidence>
<gene>
    <name evidence="12" type="primary">tmk</name>
    <name evidence="14" type="ORF">GGQ83_002132</name>
</gene>
<sequence>MRGRFISLEGGEGAGKSTQGRALAAALARAGLPVLRTREPGGSAGAEAIRALLLGRGGWDPVAEMTLHFAARREHWASTIAPALQAGIWVVCDRFFDSTLAYQVGGQGAPRETWAALRAATLGEAAPDLTLLLDLPVAAGLARAQARGEVNRYDALGQGFHERVRASFLAQAAEEPARFAVLDATRPAPEVLAAMLEACRQRLGAP</sequence>
<evidence type="ECO:0000259" key="13">
    <source>
        <dbReference type="Pfam" id="PF02223"/>
    </source>
</evidence>
<dbReference type="GO" id="GO:0005829">
    <property type="term" value="C:cytosol"/>
    <property type="evidence" value="ECO:0007669"/>
    <property type="project" value="TreeGrafter"/>
</dbReference>
<dbReference type="InterPro" id="IPR039430">
    <property type="entry name" value="Thymidylate_kin-like_dom"/>
</dbReference>
<reference evidence="14 15" key="1">
    <citation type="submission" date="2020-08" db="EMBL/GenBank/DDBJ databases">
        <title>Genomic Encyclopedia of Type Strains, Phase IV (KMG-IV): sequencing the most valuable type-strain genomes for metagenomic binning, comparative biology and taxonomic classification.</title>
        <authorList>
            <person name="Goeker M."/>
        </authorList>
    </citation>
    <scope>NUCLEOTIDE SEQUENCE [LARGE SCALE GENOMIC DNA]</scope>
    <source>
        <strain evidence="14 15">DSM 19979</strain>
    </source>
</reference>